<dbReference type="EMBL" id="JACAZH010000013">
    <property type="protein sequence ID" value="KAF7351789.1"/>
    <property type="molecule type" value="Genomic_DNA"/>
</dbReference>
<proteinExistence type="predicted"/>
<comment type="caution">
    <text evidence="2">The sequence shown here is derived from an EMBL/GenBank/DDBJ whole genome shotgun (WGS) entry which is preliminary data.</text>
</comment>
<feature type="compositionally biased region" description="Basic and acidic residues" evidence="1">
    <location>
        <begin position="100"/>
        <end position="110"/>
    </location>
</feature>
<sequence>MMTMTTMPRKGRTRIEIWQDMNTRAPAHMPTPVALSSSTYSFAPSVRGSAPACYVQSQTPISITDIYGGAHRRREDRRGDIEGEGSVACGGGERMFGPGADKKRSSDNNF</sequence>
<protein>
    <submittedName>
        <fullName evidence="2">Uncharacterized protein</fullName>
    </submittedName>
</protein>
<dbReference type="Proteomes" id="UP000623467">
    <property type="component" value="Unassembled WGS sequence"/>
</dbReference>
<accession>A0A8H7CV98</accession>
<evidence type="ECO:0000313" key="3">
    <source>
        <dbReference type="Proteomes" id="UP000623467"/>
    </source>
</evidence>
<gene>
    <name evidence="2" type="ORF">MSAN_01612300</name>
</gene>
<evidence type="ECO:0000256" key="1">
    <source>
        <dbReference type="SAM" id="MobiDB-lite"/>
    </source>
</evidence>
<organism evidence="2 3">
    <name type="scientific">Mycena sanguinolenta</name>
    <dbReference type="NCBI Taxonomy" id="230812"/>
    <lineage>
        <taxon>Eukaryota</taxon>
        <taxon>Fungi</taxon>
        <taxon>Dikarya</taxon>
        <taxon>Basidiomycota</taxon>
        <taxon>Agaricomycotina</taxon>
        <taxon>Agaricomycetes</taxon>
        <taxon>Agaricomycetidae</taxon>
        <taxon>Agaricales</taxon>
        <taxon>Marasmiineae</taxon>
        <taxon>Mycenaceae</taxon>
        <taxon>Mycena</taxon>
    </lineage>
</organism>
<feature type="region of interest" description="Disordered" evidence="1">
    <location>
        <begin position="67"/>
        <end position="110"/>
    </location>
</feature>
<name>A0A8H7CV98_9AGAR</name>
<evidence type="ECO:0000313" key="2">
    <source>
        <dbReference type="EMBL" id="KAF7351789.1"/>
    </source>
</evidence>
<reference evidence="2" key="1">
    <citation type="submission" date="2020-05" db="EMBL/GenBank/DDBJ databases">
        <title>Mycena genomes resolve the evolution of fungal bioluminescence.</title>
        <authorList>
            <person name="Tsai I.J."/>
        </authorList>
    </citation>
    <scope>NUCLEOTIDE SEQUENCE</scope>
    <source>
        <strain evidence="2">160909Yilan</strain>
    </source>
</reference>
<keyword evidence="3" id="KW-1185">Reference proteome</keyword>
<dbReference type="AlphaFoldDB" id="A0A8H7CV98"/>